<evidence type="ECO:0000313" key="14">
    <source>
        <dbReference type="EMBL" id="GAA1102755.1"/>
    </source>
</evidence>
<organism evidence="14 15">
    <name type="scientific">Nocardioides dubius</name>
    <dbReference type="NCBI Taxonomy" id="317019"/>
    <lineage>
        <taxon>Bacteria</taxon>
        <taxon>Bacillati</taxon>
        <taxon>Actinomycetota</taxon>
        <taxon>Actinomycetes</taxon>
        <taxon>Propionibacteriales</taxon>
        <taxon>Nocardioidaceae</taxon>
        <taxon>Nocardioides</taxon>
    </lineage>
</organism>
<keyword evidence="7 14" id="KW-0418">Kinase</keyword>
<evidence type="ECO:0000256" key="7">
    <source>
        <dbReference type="ARBA" id="ARBA00022777"/>
    </source>
</evidence>
<comment type="subcellular location">
    <subcellularLocation>
        <location evidence="2">Cell membrane</location>
    </subcellularLocation>
</comment>
<accession>A0ABN1TVN2</accession>
<dbReference type="PROSITE" id="PS50885">
    <property type="entry name" value="HAMP"/>
    <property type="match status" value="1"/>
</dbReference>
<evidence type="ECO:0000256" key="10">
    <source>
        <dbReference type="ARBA" id="ARBA00023136"/>
    </source>
</evidence>
<keyword evidence="10 11" id="KW-0472">Membrane</keyword>
<comment type="catalytic activity">
    <reaction evidence="1">
        <text>ATP + protein L-histidine = ADP + protein N-phospho-L-histidine.</text>
        <dbReference type="EC" id="2.7.13.3"/>
    </reaction>
</comment>
<evidence type="ECO:0000256" key="2">
    <source>
        <dbReference type="ARBA" id="ARBA00004236"/>
    </source>
</evidence>
<dbReference type="CDD" id="cd00075">
    <property type="entry name" value="HATPase"/>
    <property type="match status" value="1"/>
</dbReference>
<keyword evidence="4" id="KW-0597">Phosphoprotein</keyword>
<dbReference type="SMART" id="SM00387">
    <property type="entry name" value="HATPase_c"/>
    <property type="match status" value="1"/>
</dbReference>
<dbReference type="PRINTS" id="PR00344">
    <property type="entry name" value="BCTRLSENSOR"/>
</dbReference>
<evidence type="ECO:0000313" key="15">
    <source>
        <dbReference type="Proteomes" id="UP001501581"/>
    </source>
</evidence>
<dbReference type="EC" id="2.7.13.3" evidence="3"/>
<keyword evidence="8 11" id="KW-1133">Transmembrane helix</keyword>
<dbReference type="SUPFAM" id="SSF55874">
    <property type="entry name" value="ATPase domain of HSP90 chaperone/DNA topoisomerase II/histidine kinase"/>
    <property type="match status" value="1"/>
</dbReference>
<dbReference type="CDD" id="cd06225">
    <property type="entry name" value="HAMP"/>
    <property type="match status" value="1"/>
</dbReference>
<dbReference type="InterPro" id="IPR003661">
    <property type="entry name" value="HisK_dim/P_dom"/>
</dbReference>
<dbReference type="InterPro" id="IPR003594">
    <property type="entry name" value="HATPase_dom"/>
</dbReference>
<dbReference type="PANTHER" id="PTHR45436:SF5">
    <property type="entry name" value="SENSOR HISTIDINE KINASE TRCS"/>
    <property type="match status" value="1"/>
</dbReference>
<dbReference type="Proteomes" id="UP001501581">
    <property type="component" value="Unassembled WGS sequence"/>
</dbReference>
<keyword evidence="6 11" id="KW-0812">Transmembrane</keyword>
<dbReference type="InterPro" id="IPR036890">
    <property type="entry name" value="HATPase_C_sf"/>
</dbReference>
<evidence type="ECO:0000256" key="6">
    <source>
        <dbReference type="ARBA" id="ARBA00022692"/>
    </source>
</evidence>
<evidence type="ECO:0000256" key="1">
    <source>
        <dbReference type="ARBA" id="ARBA00000085"/>
    </source>
</evidence>
<evidence type="ECO:0000256" key="5">
    <source>
        <dbReference type="ARBA" id="ARBA00022679"/>
    </source>
</evidence>
<dbReference type="Pfam" id="PF00512">
    <property type="entry name" value="HisKA"/>
    <property type="match status" value="1"/>
</dbReference>
<dbReference type="PROSITE" id="PS50109">
    <property type="entry name" value="HIS_KIN"/>
    <property type="match status" value="1"/>
</dbReference>
<dbReference type="InterPro" id="IPR050428">
    <property type="entry name" value="TCS_sensor_his_kinase"/>
</dbReference>
<feature type="domain" description="HAMP" evidence="13">
    <location>
        <begin position="197"/>
        <end position="249"/>
    </location>
</feature>
<dbReference type="GO" id="GO:0016301">
    <property type="term" value="F:kinase activity"/>
    <property type="evidence" value="ECO:0007669"/>
    <property type="project" value="UniProtKB-KW"/>
</dbReference>
<dbReference type="EMBL" id="BAAALG010000009">
    <property type="protein sequence ID" value="GAA1102755.1"/>
    <property type="molecule type" value="Genomic_DNA"/>
</dbReference>
<evidence type="ECO:0000256" key="4">
    <source>
        <dbReference type="ARBA" id="ARBA00022553"/>
    </source>
</evidence>
<sequence length="472" mass="50773">MVDAPAARQQDGNDDGWWHYRRSLASRVTLLTTFAVGLTVAFVALGAFVTVRMQMQNTLDATLIDRAQKSALSSTLPELSAGRSIPSWAFGAADVRIVFVSSTGATFTMDDGPDLPLGKYELEVARGERKNVIRTIDAEGTSYRVVTVPTKDSGIALTIAQPLTSQEQVLDRLGIVMLSFGLAGVIIAGLSGWAVARNGLRPVRRLTAKAEEIARTDQLTPITVEGTDEIARLSSAFNSMVVTLGASRDRQRQLIADASHELRTPLTSLRTNLDLLIQADSSGGLPPEARRELLDDVRGQIDEMTTLIGDLVELARDEQSPHVVEPVDLEVILERALTRVRRRANDVDFDVVTNVWWVEGEESSLERAITNLLDNAVKWSPPGGTVTVGLVNGVLTVSDQGPGIAEADRAKVFERFYRSDESRSMPGSGLGLSIVRQTALRHSGWVDATEAPGGGACLTLSLPGAATPPSDA</sequence>
<dbReference type="InterPro" id="IPR004358">
    <property type="entry name" value="Sig_transdc_His_kin-like_C"/>
</dbReference>
<evidence type="ECO:0000256" key="9">
    <source>
        <dbReference type="ARBA" id="ARBA00023012"/>
    </source>
</evidence>
<dbReference type="Gene3D" id="3.30.565.10">
    <property type="entry name" value="Histidine kinase-like ATPase, C-terminal domain"/>
    <property type="match status" value="1"/>
</dbReference>
<evidence type="ECO:0000256" key="3">
    <source>
        <dbReference type="ARBA" id="ARBA00012438"/>
    </source>
</evidence>
<dbReference type="Gene3D" id="6.10.340.10">
    <property type="match status" value="1"/>
</dbReference>
<feature type="domain" description="Histidine kinase" evidence="12">
    <location>
        <begin position="257"/>
        <end position="466"/>
    </location>
</feature>
<protein>
    <recommendedName>
        <fullName evidence="3">histidine kinase</fullName>
        <ecNumber evidence="3">2.7.13.3</ecNumber>
    </recommendedName>
</protein>
<evidence type="ECO:0000259" key="13">
    <source>
        <dbReference type="PROSITE" id="PS50885"/>
    </source>
</evidence>
<dbReference type="RefSeq" id="WP_343994233.1">
    <property type="nucleotide sequence ID" value="NZ_BAAALG010000009.1"/>
</dbReference>
<dbReference type="InterPro" id="IPR036097">
    <property type="entry name" value="HisK_dim/P_sf"/>
</dbReference>
<feature type="transmembrane region" description="Helical" evidence="11">
    <location>
        <begin position="28"/>
        <end position="49"/>
    </location>
</feature>
<dbReference type="CDD" id="cd00082">
    <property type="entry name" value="HisKA"/>
    <property type="match status" value="1"/>
</dbReference>
<dbReference type="PANTHER" id="PTHR45436">
    <property type="entry name" value="SENSOR HISTIDINE KINASE YKOH"/>
    <property type="match status" value="1"/>
</dbReference>
<evidence type="ECO:0000256" key="11">
    <source>
        <dbReference type="SAM" id="Phobius"/>
    </source>
</evidence>
<dbReference type="Pfam" id="PF00672">
    <property type="entry name" value="HAMP"/>
    <property type="match status" value="1"/>
</dbReference>
<evidence type="ECO:0000259" key="12">
    <source>
        <dbReference type="PROSITE" id="PS50109"/>
    </source>
</evidence>
<comment type="caution">
    <text evidence="14">The sequence shown here is derived from an EMBL/GenBank/DDBJ whole genome shotgun (WGS) entry which is preliminary data.</text>
</comment>
<dbReference type="SUPFAM" id="SSF47384">
    <property type="entry name" value="Homodimeric domain of signal transducing histidine kinase"/>
    <property type="match status" value="1"/>
</dbReference>
<keyword evidence="5" id="KW-0808">Transferase</keyword>
<dbReference type="SMART" id="SM00304">
    <property type="entry name" value="HAMP"/>
    <property type="match status" value="1"/>
</dbReference>
<dbReference type="Pfam" id="PF02518">
    <property type="entry name" value="HATPase_c"/>
    <property type="match status" value="1"/>
</dbReference>
<evidence type="ECO:0000256" key="8">
    <source>
        <dbReference type="ARBA" id="ARBA00022989"/>
    </source>
</evidence>
<dbReference type="SMART" id="SM00388">
    <property type="entry name" value="HisKA"/>
    <property type="match status" value="1"/>
</dbReference>
<dbReference type="SUPFAM" id="SSF158472">
    <property type="entry name" value="HAMP domain-like"/>
    <property type="match status" value="1"/>
</dbReference>
<feature type="transmembrane region" description="Helical" evidence="11">
    <location>
        <begin position="173"/>
        <end position="196"/>
    </location>
</feature>
<keyword evidence="15" id="KW-1185">Reference proteome</keyword>
<name>A0ABN1TVN2_9ACTN</name>
<dbReference type="InterPro" id="IPR003660">
    <property type="entry name" value="HAMP_dom"/>
</dbReference>
<proteinExistence type="predicted"/>
<gene>
    <name evidence="14" type="ORF">GCM10009668_21670</name>
</gene>
<keyword evidence="9" id="KW-0902">Two-component regulatory system</keyword>
<dbReference type="InterPro" id="IPR005467">
    <property type="entry name" value="His_kinase_dom"/>
</dbReference>
<dbReference type="Gene3D" id="1.10.287.130">
    <property type="match status" value="1"/>
</dbReference>
<reference evidence="14 15" key="1">
    <citation type="journal article" date="2019" name="Int. J. Syst. Evol. Microbiol.">
        <title>The Global Catalogue of Microorganisms (GCM) 10K type strain sequencing project: providing services to taxonomists for standard genome sequencing and annotation.</title>
        <authorList>
            <consortium name="The Broad Institute Genomics Platform"/>
            <consortium name="The Broad Institute Genome Sequencing Center for Infectious Disease"/>
            <person name="Wu L."/>
            <person name="Ma J."/>
        </authorList>
    </citation>
    <scope>NUCLEOTIDE SEQUENCE [LARGE SCALE GENOMIC DNA]</scope>
    <source>
        <strain evidence="14 15">JCM 13008</strain>
    </source>
</reference>